<evidence type="ECO:0000313" key="2">
    <source>
        <dbReference type="Proteomes" id="UP000006462"/>
    </source>
</evidence>
<accession>A0ABM9ZRL3</accession>
<dbReference type="EMBL" id="ADFP01000134">
    <property type="protein sequence ID" value="EFB89474.1"/>
    <property type="molecule type" value="Genomic_DNA"/>
</dbReference>
<name>A0ABM9ZRL3_9BACT</name>
<protein>
    <submittedName>
        <fullName evidence="1">Uncharacterized protein</fullName>
    </submittedName>
</protein>
<sequence>MRRRDIFEIVKNFPLDSLKNEAIISPITEERYKGVEPDLLEERVAVPERKPRRLEGLSERFFQGARPGEPEWKGASRSTFPN</sequence>
<dbReference type="Proteomes" id="UP000006462">
    <property type="component" value="Unassembled WGS sequence"/>
</dbReference>
<keyword evidence="2" id="KW-1185">Reference proteome</keyword>
<evidence type="ECO:0000313" key="1">
    <source>
        <dbReference type="EMBL" id="EFB89474.1"/>
    </source>
</evidence>
<gene>
    <name evidence="1" type="ORF">HMPREF7215_1300</name>
</gene>
<organism evidence="1 2">
    <name type="scientific">Pyramidobacter piscolens W5455</name>
    <dbReference type="NCBI Taxonomy" id="352165"/>
    <lineage>
        <taxon>Bacteria</taxon>
        <taxon>Thermotogati</taxon>
        <taxon>Synergistota</taxon>
        <taxon>Synergistia</taxon>
        <taxon>Synergistales</taxon>
        <taxon>Dethiosulfovibrionaceae</taxon>
        <taxon>Pyramidobacter</taxon>
    </lineage>
</organism>
<proteinExistence type="predicted"/>
<reference evidence="1 2" key="1">
    <citation type="submission" date="2009-12" db="EMBL/GenBank/DDBJ databases">
        <authorList>
            <person name="Shrivastava S."/>
            <person name="Madupu R."/>
            <person name="Durkin A.S."/>
            <person name="Torralba M."/>
            <person name="Methe B."/>
            <person name="Sutton G.G."/>
            <person name="Strausberg R.L."/>
            <person name="Nelson K.E."/>
        </authorList>
    </citation>
    <scope>NUCLEOTIDE SEQUENCE [LARGE SCALE GENOMIC DNA]</scope>
    <source>
        <strain evidence="1 2">W5455</strain>
    </source>
</reference>
<comment type="caution">
    <text evidence="1">The sequence shown here is derived from an EMBL/GenBank/DDBJ whole genome shotgun (WGS) entry which is preliminary data.</text>
</comment>